<dbReference type="GO" id="GO:0008171">
    <property type="term" value="F:O-methyltransferase activity"/>
    <property type="evidence" value="ECO:0007669"/>
    <property type="project" value="InterPro"/>
</dbReference>
<reference evidence="5" key="1">
    <citation type="submission" date="2023-07" db="EMBL/GenBank/DDBJ databases">
        <authorList>
            <consortium name="AG Swart"/>
            <person name="Singh M."/>
            <person name="Singh A."/>
            <person name="Seah K."/>
            <person name="Emmerich C."/>
        </authorList>
    </citation>
    <scope>NUCLEOTIDE SEQUENCE</scope>
    <source>
        <strain evidence="5">DP1</strain>
    </source>
</reference>
<dbReference type="PANTHER" id="PTHR10509">
    <property type="entry name" value="O-METHYLTRANSFERASE-RELATED"/>
    <property type="match status" value="1"/>
</dbReference>
<dbReference type="GO" id="GO:0008757">
    <property type="term" value="F:S-adenosylmethionine-dependent methyltransferase activity"/>
    <property type="evidence" value="ECO:0007669"/>
    <property type="project" value="TreeGrafter"/>
</dbReference>
<dbReference type="GO" id="GO:0032259">
    <property type="term" value="P:methylation"/>
    <property type="evidence" value="ECO:0007669"/>
    <property type="project" value="UniProtKB-KW"/>
</dbReference>
<keyword evidence="3" id="KW-0949">S-adenosyl-L-methionine</keyword>
<accession>A0AAD1XSN2</accession>
<dbReference type="PROSITE" id="PS51682">
    <property type="entry name" value="SAM_OMT_I"/>
    <property type="match status" value="1"/>
</dbReference>
<dbReference type="InterPro" id="IPR050362">
    <property type="entry name" value="Cation-dep_OMT"/>
</dbReference>
<evidence type="ECO:0000256" key="3">
    <source>
        <dbReference type="ARBA" id="ARBA00022691"/>
    </source>
</evidence>
<dbReference type="SUPFAM" id="SSF53335">
    <property type="entry name" value="S-adenosyl-L-methionine-dependent methyltransferases"/>
    <property type="match status" value="1"/>
</dbReference>
<keyword evidence="6" id="KW-1185">Reference proteome</keyword>
<evidence type="ECO:0000313" key="6">
    <source>
        <dbReference type="Proteomes" id="UP001295684"/>
    </source>
</evidence>
<protein>
    <recommendedName>
        <fullName evidence="7">SAM-dependent methyltransferase</fullName>
    </recommendedName>
</protein>
<dbReference type="InterPro" id="IPR002935">
    <property type="entry name" value="SAM_O-MeTrfase"/>
</dbReference>
<dbReference type="Proteomes" id="UP001295684">
    <property type="component" value="Unassembled WGS sequence"/>
</dbReference>
<dbReference type="Pfam" id="PF01596">
    <property type="entry name" value="Methyltransf_3"/>
    <property type="match status" value="1"/>
</dbReference>
<comment type="similarity">
    <text evidence="4">Belongs to the class I-like SAM-binding methyltransferase superfamily. Cation-dependent O-methyltransferase family.</text>
</comment>
<comment type="caution">
    <text evidence="5">The sequence shown here is derived from an EMBL/GenBank/DDBJ whole genome shotgun (WGS) entry which is preliminary data.</text>
</comment>
<keyword evidence="1" id="KW-0489">Methyltransferase</keyword>
<proteinExistence type="inferred from homology"/>
<dbReference type="PANTHER" id="PTHR10509:SF14">
    <property type="entry name" value="CAFFEOYL-COA O-METHYLTRANSFERASE 3-RELATED"/>
    <property type="match status" value="1"/>
</dbReference>
<dbReference type="AlphaFoldDB" id="A0AAD1XSN2"/>
<evidence type="ECO:0008006" key="7">
    <source>
        <dbReference type="Google" id="ProtNLM"/>
    </source>
</evidence>
<dbReference type="EMBL" id="CAMPGE010019961">
    <property type="protein sequence ID" value="CAI2378255.1"/>
    <property type="molecule type" value="Genomic_DNA"/>
</dbReference>
<name>A0AAD1XSN2_EUPCR</name>
<keyword evidence="2" id="KW-0808">Transferase</keyword>
<evidence type="ECO:0000256" key="4">
    <source>
        <dbReference type="ARBA" id="ARBA00023453"/>
    </source>
</evidence>
<evidence type="ECO:0000256" key="2">
    <source>
        <dbReference type="ARBA" id="ARBA00022679"/>
    </source>
</evidence>
<evidence type="ECO:0000313" key="5">
    <source>
        <dbReference type="EMBL" id="CAI2378255.1"/>
    </source>
</evidence>
<evidence type="ECO:0000256" key="1">
    <source>
        <dbReference type="ARBA" id="ARBA00022603"/>
    </source>
</evidence>
<gene>
    <name evidence="5" type="ORF">ECRASSUSDP1_LOCUS19650</name>
</gene>
<dbReference type="Gene3D" id="3.40.50.150">
    <property type="entry name" value="Vaccinia Virus protein VP39"/>
    <property type="match status" value="1"/>
</dbReference>
<dbReference type="InterPro" id="IPR029063">
    <property type="entry name" value="SAM-dependent_MTases_sf"/>
</dbReference>
<organism evidence="5 6">
    <name type="scientific">Euplotes crassus</name>
    <dbReference type="NCBI Taxonomy" id="5936"/>
    <lineage>
        <taxon>Eukaryota</taxon>
        <taxon>Sar</taxon>
        <taxon>Alveolata</taxon>
        <taxon>Ciliophora</taxon>
        <taxon>Intramacronucleata</taxon>
        <taxon>Spirotrichea</taxon>
        <taxon>Hypotrichia</taxon>
        <taxon>Euplotida</taxon>
        <taxon>Euplotidae</taxon>
        <taxon>Moneuplotes</taxon>
    </lineage>
</organism>
<sequence>MKQAWTKPELYEFILNTGCRISETKNNLREETKEKIGRLAVMLSSQEQGELMKLLVAISGAKKGIEVGVFTGYSALCLAEGLPEDGKLYALDVSEEWTSIGQKYWEEAGVADKIELILAPAIETLDGFIADEEQVETFDFAFIDADKVNYPDYYEKLITLLKPNGFIIVDNVLWGGSVVEDPSTFDEDTAALRKLSAIVREDERVEHVMLPIADGVTIIRKK</sequence>